<protein>
    <submittedName>
        <fullName evidence="2">Ras guanyl-releasing protein 3</fullName>
    </submittedName>
</protein>
<organism evidence="1 2">
    <name type="scientific">Parascaris univalens</name>
    <name type="common">Nematode worm</name>
    <dbReference type="NCBI Taxonomy" id="6257"/>
    <lineage>
        <taxon>Eukaryota</taxon>
        <taxon>Metazoa</taxon>
        <taxon>Ecdysozoa</taxon>
        <taxon>Nematoda</taxon>
        <taxon>Chromadorea</taxon>
        <taxon>Rhabditida</taxon>
        <taxon>Spirurina</taxon>
        <taxon>Ascaridomorpha</taxon>
        <taxon>Ascaridoidea</taxon>
        <taxon>Ascarididae</taxon>
        <taxon>Parascaris</taxon>
    </lineage>
</organism>
<dbReference type="Proteomes" id="UP000887569">
    <property type="component" value="Unplaced"/>
</dbReference>
<dbReference type="AlphaFoldDB" id="A0A915C0U2"/>
<proteinExistence type="predicted"/>
<dbReference type="WBParaSite" id="PgR073_g038_t01">
    <property type="protein sequence ID" value="PgR073_g038_t01"/>
    <property type="gene ID" value="PgR073_g038"/>
</dbReference>
<reference evidence="2" key="1">
    <citation type="submission" date="2022-11" db="UniProtKB">
        <authorList>
            <consortium name="WormBaseParasite"/>
        </authorList>
    </citation>
    <scope>IDENTIFICATION</scope>
</reference>
<name>A0A915C0U2_PARUN</name>
<sequence>MMPFFLEVYSLSAIEISGIVGMRSKTRLRTVSAVSESGSPEGVAGCSSSNTCRSSVLMPWFDSNKNRAGSETTDCYR</sequence>
<evidence type="ECO:0000313" key="1">
    <source>
        <dbReference type="Proteomes" id="UP000887569"/>
    </source>
</evidence>
<accession>A0A915C0U2</accession>
<keyword evidence="1" id="KW-1185">Reference proteome</keyword>
<evidence type="ECO:0000313" key="2">
    <source>
        <dbReference type="WBParaSite" id="PgR073_g038_t01"/>
    </source>
</evidence>